<feature type="compositionally biased region" description="Polar residues" evidence="1">
    <location>
        <begin position="97"/>
        <end position="127"/>
    </location>
</feature>
<keyword evidence="3" id="KW-1185">Reference proteome</keyword>
<gene>
    <name evidence="2" type="ORF">OKIOD_LOCUS4974</name>
</gene>
<feature type="compositionally biased region" description="Basic residues" evidence="1">
    <location>
        <begin position="7"/>
        <end position="31"/>
    </location>
</feature>
<evidence type="ECO:0000256" key="1">
    <source>
        <dbReference type="SAM" id="MobiDB-lite"/>
    </source>
</evidence>
<accession>A0ABN7SAJ4</accession>
<organism evidence="2 3">
    <name type="scientific">Oikopleura dioica</name>
    <name type="common">Tunicate</name>
    <dbReference type="NCBI Taxonomy" id="34765"/>
    <lineage>
        <taxon>Eukaryota</taxon>
        <taxon>Metazoa</taxon>
        <taxon>Chordata</taxon>
        <taxon>Tunicata</taxon>
        <taxon>Appendicularia</taxon>
        <taxon>Copelata</taxon>
        <taxon>Oikopleuridae</taxon>
        <taxon>Oikopleura</taxon>
    </lineage>
</organism>
<dbReference type="EMBL" id="OU015569">
    <property type="protein sequence ID" value="CAG5094280.1"/>
    <property type="molecule type" value="Genomic_DNA"/>
</dbReference>
<protein>
    <submittedName>
        <fullName evidence="2">Oidioi.mRNA.OKI2018_I69.XSR.g13416.t1.cds</fullName>
    </submittedName>
</protein>
<feature type="compositionally biased region" description="Polar residues" evidence="1">
    <location>
        <begin position="78"/>
        <end position="89"/>
    </location>
</feature>
<evidence type="ECO:0000313" key="2">
    <source>
        <dbReference type="EMBL" id="CAG5094280.1"/>
    </source>
</evidence>
<feature type="region of interest" description="Disordered" evidence="1">
    <location>
        <begin position="407"/>
        <end position="430"/>
    </location>
</feature>
<name>A0ABN7SAJ4_OIKDI</name>
<reference evidence="2 3" key="1">
    <citation type="submission" date="2021-04" db="EMBL/GenBank/DDBJ databases">
        <authorList>
            <person name="Bliznina A."/>
        </authorList>
    </citation>
    <scope>NUCLEOTIDE SEQUENCE [LARGE SCALE GENOMIC DNA]</scope>
</reference>
<proteinExistence type="predicted"/>
<feature type="region of interest" description="Disordered" evidence="1">
    <location>
        <begin position="1"/>
        <end position="138"/>
    </location>
</feature>
<feature type="compositionally biased region" description="Polar residues" evidence="1">
    <location>
        <begin position="42"/>
        <end position="60"/>
    </location>
</feature>
<sequence length="467" mass="52833">MGSKSRYLARRKARSKPKFRGNKGRKKSQRKSHLENKEETDSSVPIQTQTVQNIVENTPENVPRPPRPVTSHPRKIQTRSQTIAQNEQSQLEEDTKSAASDENSDTIGETLESTNEQRAQSVSNQVLLSEEEEEAQKNAPLLVISPNDDVPREEICDAGSEEAVIKRKPRTVRAKRCNVRDDVMRDSSADSIHDYYQHSDSSQENLIKSKARKFNEKSNRSFDRRNHSSSKNLTFDDLFNDPIVPNSTFPSAKKKPLSTKNGVVDLTKSKKPRKSEQWSPVPLAQMRGLRNETQHFRLRRNRKDVFSETAPVEERPLQTRKTIGDSTRTIVRGCAGSLVRAGEGNPTIVKEAAANRSLEFEEDSPSKTRTLVRASNKIHTRGRRKINIIIPEPEAKPKSPEVTCWEDLQEESAESSSSTSESETESDDEVLEQLVQSTKNAMTLQSFIKDVHAIIPPHIFNPDTYRT</sequence>
<evidence type="ECO:0000313" key="3">
    <source>
        <dbReference type="Proteomes" id="UP001158576"/>
    </source>
</evidence>
<dbReference type="Proteomes" id="UP001158576">
    <property type="component" value="Chromosome XSR"/>
</dbReference>